<proteinExistence type="predicted"/>
<sequence>MFGLALTYHQVMPNFLDFVFPFGFQEYAEHFCFSGFREDSRLFSEGGLKIPELGRSGQEIRMCYSLKSVESSDRDSWPWSVRQTAIYHSFDVVTGKATWIVIKGSHLIRELILAQHLQCTSCFATGATKTDGDLTRHSLAVNIPEASKYVDPGHFRLHKRSSSGFRSTISRKITSRKSTLDSPTDESFRSSFPMSPISSINEAFPQMPPKKIDLPPGFSLPPSLPPGKGGPKEDNTTNEILSVKTLQQVQFVEDKANEVLLVLEANIKITEFSNFEKRISNIISDLEIQRSTAEPLLRLLENRKCLLSALLNLNTIEASKEVLVKSQQRENDGGYASTGGGHQARNSFHENHYPCVFVFPPRNFHIRGFLITSSTRLPSLQY</sequence>
<dbReference type="OrthoDB" id="5396681at2759"/>
<comment type="caution">
    <text evidence="2">The sequence shown here is derived from an EMBL/GenBank/DDBJ whole genome shotgun (WGS) entry which is preliminary data.</text>
</comment>
<accession>A0A9N9LHB7</accession>
<evidence type="ECO:0000259" key="1">
    <source>
        <dbReference type="Pfam" id="PF26616"/>
    </source>
</evidence>
<gene>
    <name evidence="2" type="ORF">HYALB_00008647</name>
</gene>
<dbReference type="InterPro" id="IPR058257">
    <property type="entry name" value="CorA-like_dom"/>
</dbReference>
<dbReference type="AlphaFoldDB" id="A0A9N9LHB7"/>
<reference evidence="2" key="1">
    <citation type="submission" date="2021-07" db="EMBL/GenBank/DDBJ databases">
        <authorList>
            <person name="Durling M."/>
        </authorList>
    </citation>
    <scope>NUCLEOTIDE SEQUENCE</scope>
</reference>
<name>A0A9N9LHB7_9HELO</name>
<dbReference type="EMBL" id="CAJVRM010000054">
    <property type="protein sequence ID" value="CAG8972732.1"/>
    <property type="molecule type" value="Genomic_DNA"/>
</dbReference>
<protein>
    <recommendedName>
        <fullName evidence="1">CorA-like transporter domain-containing protein</fullName>
    </recommendedName>
</protein>
<evidence type="ECO:0000313" key="3">
    <source>
        <dbReference type="Proteomes" id="UP000701801"/>
    </source>
</evidence>
<organism evidence="2 3">
    <name type="scientific">Hymenoscyphus albidus</name>
    <dbReference type="NCBI Taxonomy" id="595503"/>
    <lineage>
        <taxon>Eukaryota</taxon>
        <taxon>Fungi</taxon>
        <taxon>Dikarya</taxon>
        <taxon>Ascomycota</taxon>
        <taxon>Pezizomycotina</taxon>
        <taxon>Leotiomycetes</taxon>
        <taxon>Helotiales</taxon>
        <taxon>Helotiaceae</taxon>
        <taxon>Hymenoscyphus</taxon>
    </lineage>
</organism>
<dbReference type="Proteomes" id="UP000701801">
    <property type="component" value="Unassembled WGS sequence"/>
</dbReference>
<evidence type="ECO:0000313" key="2">
    <source>
        <dbReference type="EMBL" id="CAG8972732.1"/>
    </source>
</evidence>
<dbReference type="Pfam" id="PF26616">
    <property type="entry name" value="CorA-like"/>
    <property type="match status" value="1"/>
</dbReference>
<feature type="domain" description="CorA-like transporter" evidence="1">
    <location>
        <begin position="1"/>
        <end position="115"/>
    </location>
</feature>
<keyword evidence="3" id="KW-1185">Reference proteome</keyword>